<accession>A0A9X1FPI5</accession>
<name>A0A9X1FPI5_9FLAO</name>
<evidence type="ECO:0000313" key="2">
    <source>
        <dbReference type="Proteomes" id="UP001138686"/>
    </source>
</evidence>
<comment type="caution">
    <text evidence="1">The sequence shown here is derived from an EMBL/GenBank/DDBJ whole genome shotgun (WGS) entry which is preliminary data.</text>
</comment>
<gene>
    <name evidence="1" type="ORF">KXJ69_05005</name>
</gene>
<dbReference type="RefSeq" id="WP_219051878.1">
    <property type="nucleotide sequence ID" value="NZ_JAHWDP010000002.1"/>
</dbReference>
<reference evidence="1" key="1">
    <citation type="submission" date="2021-07" db="EMBL/GenBank/DDBJ databases">
        <title>Aureisphaera sp. CAU 1614 isolated from sea sediment.</title>
        <authorList>
            <person name="Kim W."/>
        </authorList>
    </citation>
    <scope>NUCLEOTIDE SEQUENCE</scope>
    <source>
        <strain evidence="1">CAU 1614</strain>
    </source>
</reference>
<protein>
    <submittedName>
        <fullName evidence="1">GAF domain-containing protein</fullName>
    </submittedName>
</protein>
<sequence>MNKRPFPLQIKIGFKKLFESYRAIEGTSNPMTSLRIREILKIEKENPKLSSGISSEEALSKYTEQINFILEDLFAEVLTTNEIKIATVPYQEKVLRASKRYEAIRHMAGEELKMEIADLSEDQYYVMGCSIILANYYNFQVDFRRPFYYKIPDKNGILRSYRVLYNGDFLNIEKTKKAKEITKEDISDLLDNFNNIDLWKEKFPPNSWIFNGFVIANMYDATLDVSISNFKEELLEIDPSNEKFVLQFRNILRSIFNISDLELGYSMYEKENKTLNKLPKIFGAKSFILDNEESRAEKHTLCEYSHEKLFKNNEIFTVSNVEKQLNKHPENILLQSLHNQKVGSAIIAPLVNEGDFLGVMEIVSNSTEKLNSINAIKLKDLMPYLIDSLRRAKEKKENQIELLIQEECTSIHPSVHWRFVQEAKRVLGLQDQGNMATFQEIVFNDVYPLYGQMDLRGSSEVRNEATKMDLALQLRMVLKIVKVIYEVEELPIYEQIIFKIKEYLQELEESFEVETENKILSFFQEDIISLFKFIENKDKGLKSLLQDYYKRIDDSKGFVYKYRREYDESVMQVNKTLASLLDFKQRKAQLMYPHYYERFKTDGVEHNMYIGESITKESTFNNVYLYNLRLWQLQVICEMENSFYQLKGKLPVALDIASMILVFNNPLSLRFRMDEKRFDVDGTYNARYEVVKKRVDKAKIYGTDERITQPGKIAIIYAQEEDEEEYLKYVHFLQSKNYLGKEVETLELEDLQGVSGLKAIRVNILYHNGEEDKKLYTYQDLMNEIES</sequence>
<dbReference type="EMBL" id="JAHWDP010000002">
    <property type="protein sequence ID" value="MBW2937452.1"/>
    <property type="molecule type" value="Genomic_DNA"/>
</dbReference>
<proteinExistence type="predicted"/>
<dbReference type="Proteomes" id="UP001138686">
    <property type="component" value="Unassembled WGS sequence"/>
</dbReference>
<dbReference type="AlphaFoldDB" id="A0A9X1FPI5"/>
<keyword evidence="2" id="KW-1185">Reference proteome</keyword>
<organism evidence="1 2">
    <name type="scientific">Halomarinibacterium sedimenti</name>
    <dbReference type="NCBI Taxonomy" id="2857106"/>
    <lineage>
        <taxon>Bacteria</taxon>
        <taxon>Pseudomonadati</taxon>
        <taxon>Bacteroidota</taxon>
        <taxon>Flavobacteriia</taxon>
        <taxon>Flavobacteriales</taxon>
        <taxon>Flavobacteriaceae</taxon>
        <taxon>Halomarinibacterium</taxon>
    </lineage>
</organism>
<evidence type="ECO:0000313" key="1">
    <source>
        <dbReference type="EMBL" id="MBW2937452.1"/>
    </source>
</evidence>